<dbReference type="EMBL" id="FOPI01000046">
    <property type="protein sequence ID" value="SFG59322.1"/>
    <property type="molecule type" value="Genomic_DNA"/>
</dbReference>
<sequence>MEKGLLYKSAEKSLANKDYFKAAEELSKLYVEYGEKNFRINYLLFISFKNLNEHERAVETAEEYLESYIRDNCKFSQYLSEKILSGGMIQALQLKKQLEPYMKEPEQKYFSQEISEAFEKFLEGNEKTFQKVNKRFAHCGSLDFHEQSDAVKEACCLDENSYVKSAKRACSDEYLHPMICGSILSELKKLGYSEKIQCFCPLSNEVCDVIPSKLCEIDESVLYMSMKKRLEEDLTIPFDLKARYLDEIKIKLMMIWPQMQEFNETSGEVLYSEFIGKRVSKRSEWFEKQLKVLEK</sequence>
<evidence type="ECO:0000313" key="2">
    <source>
        <dbReference type="Proteomes" id="UP000182635"/>
    </source>
</evidence>
<name>A0A1I2T300_9LACO</name>
<organism evidence="1 2">
    <name type="scientific">Ligilactobacillus ruminis DSM 20403 = NBRC 102161</name>
    <dbReference type="NCBI Taxonomy" id="1423798"/>
    <lineage>
        <taxon>Bacteria</taxon>
        <taxon>Bacillati</taxon>
        <taxon>Bacillota</taxon>
        <taxon>Bacilli</taxon>
        <taxon>Lactobacillales</taxon>
        <taxon>Lactobacillaceae</taxon>
        <taxon>Ligilactobacillus</taxon>
    </lineage>
</organism>
<dbReference type="Proteomes" id="UP000182635">
    <property type="component" value="Unassembled WGS sequence"/>
</dbReference>
<dbReference type="AlphaFoldDB" id="A0A1I2T300"/>
<evidence type="ECO:0000313" key="1">
    <source>
        <dbReference type="EMBL" id="SFG59322.1"/>
    </source>
</evidence>
<protein>
    <submittedName>
        <fullName evidence="1">Uncharacterized protein</fullName>
    </submittedName>
</protein>
<dbReference type="OrthoDB" id="2282388at2"/>
<accession>A0A1I2T300</accession>
<gene>
    <name evidence="1" type="ORF">SAMN02910432_01971</name>
</gene>
<reference evidence="2" key="1">
    <citation type="submission" date="2016-10" db="EMBL/GenBank/DDBJ databases">
        <authorList>
            <person name="Varghese N."/>
            <person name="Submissions S."/>
        </authorList>
    </citation>
    <scope>NUCLEOTIDE SEQUENCE [LARGE SCALE GENOMIC DNA]</scope>
    <source>
        <strain evidence="2">DSM 20403</strain>
    </source>
</reference>
<dbReference type="RefSeq" id="WP_046922678.1">
    <property type="nucleotide sequence ID" value="NZ_AYYL01000052.1"/>
</dbReference>
<proteinExistence type="predicted"/>